<accession>A0A450U4H9</accession>
<dbReference type="EMBL" id="CAADFE010000200">
    <property type="protein sequence ID" value="VFJ78738.1"/>
    <property type="molecule type" value="Genomic_DNA"/>
</dbReference>
<sequence length="67" mass="7948">MINKTIDDFDSLVDKILSYKPNRNKDTDLNLGIQLVLTESKRSDKEIKRIEKRLENDGVRKRKKFNL</sequence>
<protein>
    <submittedName>
        <fullName evidence="1">Uncharacterized protein</fullName>
    </submittedName>
</protein>
<proteinExistence type="predicted"/>
<reference evidence="1" key="1">
    <citation type="submission" date="2019-02" db="EMBL/GenBank/DDBJ databases">
        <authorList>
            <person name="Gruber-Vodicka R. H."/>
            <person name="Seah K. B. B."/>
        </authorList>
    </citation>
    <scope>NUCLEOTIDE SEQUENCE</scope>
    <source>
        <strain evidence="1">BECK_BZ131</strain>
    </source>
</reference>
<dbReference type="AlphaFoldDB" id="A0A450U4H9"/>
<evidence type="ECO:0000313" key="1">
    <source>
        <dbReference type="EMBL" id="VFJ78738.1"/>
    </source>
</evidence>
<name>A0A450U4H9_9GAMM</name>
<organism evidence="1">
    <name type="scientific">Candidatus Kentrum sp. FW</name>
    <dbReference type="NCBI Taxonomy" id="2126338"/>
    <lineage>
        <taxon>Bacteria</taxon>
        <taxon>Pseudomonadati</taxon>
        <taxon>Pseudomonadota</taxon>
        <taxon>Gammaproteobacteria</taxon>
        <taxon>Candidatus Kentrum</taxon>
    </lineage>
</organism>
<gene>
    <name evidence="1" type="ORF">BECKFW1821C_GA0114237_12002</name>
</gene>